<comment type="caution">
    <text evidence="15">The sequence shown here is derived from an EMBL/GenBank/DDBJ whole genome shotgun (WGS) entry which is preliminary data.</text>
</comment>
<comment type="function">
    <text evidence="13">Is responsible for the charging of tRNA(Phe) with phenylalanine in mitochondrial translation.</text>
</comment>
<evidence type="ECO:0000256" key="9">
    <source>
        <dbReference type="ARBA" id="ARBA00023128"/>
    </source>
</evidence>
<dbReference type="Pfam" id="PF03147">
    <property type="entry name" value="FDX-ACB"/>
    <property type="match status" value="1"/>
</dbReference>
<keyword evidence="9" id="KW-0496">Mitochondrion</keyword>
<dbReference type="Proteomes" id="UP000237347">
    <property type="component" value="Unassembled WGS sequence"/>
</dbReference>
<gene>
    <name evidence="15" type="ORF">CFP56_004812</name>
</gene>
<comment type="similarity">
    <text evidence="2">Belongs to the class-II aminoacyl-tRNA synthetase family.</text>
</comment>
<keyword evidence="6" id="KW-0067">ATP-binding</keyword>
<dbReference type="InterPro" id="IPR036690">
    <property type="entry name" value="Fdx_antiC-bd_sf"/>
</dbReference>
<dbReference type="AlphaFoldDB" id="A0AAW0MAB4"/>
<keyword evidence="16" id="KW-1185">Reference proteome</keyword>
<dbReference type="EC" id="6.1.1.20" evidence="3"/>
<keyword evidence="8" id="KW-0809">Transit peptide</keyword>
<dbReference type="PROSITE" id="PS51447">
    <property type="entry name" value="FDX_ACB"/>
    <property type="match status" value="1"/>
</dbReference>
<comment type="subcellular location">
    <subcellularLocation>
        <location evidence="1">Mitochondrion matrix</location>
    </subcellularLocation>
</comment>
<evidence type="ECO:0000313" key="15">
    <source>
        <dbReference type="EMBL" id="KAK7859684.1"/>
    </source>
</evidence>
<keyword evidence="5" id="KW-0547">Nucleotide-binding</keyword>
<evidence type="ECO:0000256" key="13">
    <source>
        <dbReference type="ARBA" id="ARBA00057761"/>
    </source>
</evidence>
<evidence type="ECO:0000256" key="6">
    <source>
        <dbReference type="ARBA" id="ARBA00022840"/>
    </source>
</evidence>
<feature type="domain" description="FDX-ACB" evidence="14">
    <location>
        <begin position="7"/>
        <end position="136"/>
    </location>
</feature>
<proteinExistence type="inferred from homology"/>
<keyword evidence="7" id="KW-0648">Protein biosynthesis</keyword>
<dbReference type="GO" id="GO:0006412">
    <property type="term" value="P:translation"/>
    <property type="evidence" value="ECO:0007669"/>
    <property type="project" value="UniProtKB-KW"/>
</dbReference>
<dbReference type="GO" id="GO:0004826">
    <property type="term" value="F:phenylalanine-tRNA ligase activity"/>
    <property type="evidence" value="ECO:0007669"/>
    <property type="project" value="UniProtKB-EC"/>
</dbReference>
<evidence type="ECO:0000256" key="8">
    <source>
        <dbReference type="ARBA" id="ARBA00022946"/>
    </source>
</evidence>
<protein>
    <recommendedName>
        <fullName evidence="3">phenylalanine--tRNA ligase</fullName>
        <ecNumber evidence="3">6.1.1.20</ecNumber>
    </recommendedName>
    <alternativeName>
        <fullName evidence="11">Phenylalanyl-tRNA synthetase</fullName>
    </alternativeName>
</protein>
<keyword evidence="10" id="KW-0030">Aminoacyl-tRNA synthetase</keyword>
<dbReference type="Gene3D" id="3.30.70.380">
    <property type="entry name" value="Ferrodoxin-fold anticodon-binding domain"/>
    <property type="match status" value="2"/>
</dbReference>
<comment type="catalytic activity">
    <reaction evidence="12">
        <text>tRNA(Phe) + L-phenylalanine + ATP = L-phenylalanyl-tRNA(Phe) + AMP + diphosphate + H(+)</text>
        <dbReference type="Rhea" id="RHEA:19413"/>
        <dbReference type="Rhea" id="RHEA-COMP:9668"/>
        <dbReference type="Rhea" id="RHEA-COMP:9699"/>
        <dbReference type="ChEBI" id="CHEBI:15378"/>
        <dbReference type="ChEBI" id="CHEBI:30616"/>
        <dbReference type="ChEBI" id="CHEBI:33019"/>
        <dbReference type="ChEBI" id="CHEBI:58095"/>
        <dbReference type="ChEBI" id="CHEBI:78442"/>
        <dbReference type="ChEBI" id="CHEBI:78531"/>
        <dbReference type="ChEBI" id="CHEBI:456215"/>
        <dbReference type="EC" id="6.1.1.20"/>
    </reaction>
</comment>
<keyword evidence="4 15" id="KW-0436">Ligase</keyword>
<dbReference type="SMART" id="SM00896">
    <property type="entry name" value="FDX-ACB"/>
    <property type="match status" value="1"/>
</dbReference>
<evidence type="ECO:0000256" key="4">
    <source>
        <dbReference type="ARBA" id="ARBA00022598"/>
    </source>
</evidence>
<evidence type="ECO:0000256" key="2">
    <source>
        <dbReference type="ARBA" id="ARBA00008226"/>
    </source>
</evidence>
<dbReference type="GO" id="GO:0005524">
    <property type="term" value="F:ATP binding"/>
    <property type="evidence" value="ECO:0007669"/>
    <property type="project" value="UniProtKB-KW"/>
</dbReference>
<evidence type="ECO:0000256" key="1">
    <source>
        <dbReference type="ARBA" id="ARBA00004305"/>
    </source>
</evidence>
<reference evidence="15 16" key="1">
    <citation type="journal article" date="2018" name="Sci. Data">
        <title>The draft genome sequence of cork oak.</title>
        <authorList>
            <person name="Ramos A.M."/>
            <person name="Usie A."/>
            <person name="Barbosa P."/>
            <person name="Barros P.M."/>
            <person name="Capote T."/>
            <person name="Chaves I."/>
            <person name="Simoes F."/>
            <person name="Abreu I."/>
            <person name="Carrasquinho I."/>
            <person name="Faro C."/>
            <person name="Guimaraes J.B."/>
            <person name="Mendonca D."/>
            <person name="Nobrega F."/>
            <person name="Rodrigues L."/>
            <person name="Saibo N.J.M."/>
            <person name="Varela M.C."/>
            <person name="Egas C."/>
            <person name="Matos J."/>
            <person name="Miguel C.M."/>
            <person name="Oliveira M.M."/>
            <person name="Ricardo C.P."/>
            <person name="Goncalves S."/>
        </authorList>
    </citation>
    <scope>NUCLEOTIDE SEQUENCE [LARGE SCALE GENOMIC DNA]</scope>
    <source>
        <strain evidence="16">cv. HL8</strain>
    </source>
</reference>
<evidence type="ECO:0000256" key="5">
    <source>
        <dbReference type="ARBA" id="ARBA00022741"/>
    </source>
</evidence>
<dbReference type="EMBL" id="PKMF04000011">
    <property type="protein sequence ID" value="KAK7859684.1"/>
    <property type="molecule type" value="Genomic_DNA"/>
</dbReference>
<dbReference type="InterPro" id="IPR005121">
    <property type="entry name" value="Fdx_antiC-bd"/>
</dbReference>
<evidence type="ECO:0000256" key="11">
    <source>
        <dbReference type="ARBA" id="ARBA00031194"/>
    </source>
</evidence>
<evidence type="ECO:0000256" key="3">
    <source>
        <dbReference type="ARBA" id="ARBA00012814"/>
    </source>
</evidence>
<accession>A0AAW0MAB4</accession>
<sequence length="136" mass="16232">MPWRVDREYPPRYKDTSFWINESFTENNLLCEVVRGIAGDLAEEVQLIDNFTNKKEMTSHCYIIAYRSMERSLTDEEINELQVLLIDNFTNKKGMTSHCYRIAYRSMERSLTDDEINELQWNVREQVQSKLNVVLR</sequence>
<evidence type="ECO:0000256" key="10">
    <source>
        <dbReference type="ARBA" id="ARBA00023146"/>
    </source>
</evidence>
<name>A0AAW0MAB4_QUESU</name>
<evidence type="ECO:0000259" key="14">
    <source>
        <dbReference type="PROSITE" id="PS51447"/>
    </source>
</evidence>
<evidence type="ECO:0000256" key="7">
    <source>
        <dbReference type="ARBA" id="ARBA00022917"/>
    </source>
</evidence>
<evidence type="ECO:0000313" key="16">
    <source>
        <dbReference type="Proteomes" id="UP000237347"/>
    </source>
</evidence>
<dbReference type="GO" id="GO:0005759">
    <property type="term" value="C:mitochondrial matrix"/>
    <property type="evidence" value="ECO:0007669"/>
    <property type="project" value="UniProtKB-SubCell"/>
</dbReference>
<evidence type="ECO:0000256" key="12">
    <source>
        <dbReference type="ARBA" id="ARBA00049255"/>
    </source>
</evidence>
<dbReference type="SUPFAM" id="SSF54991">
    <property type="entry name" value="Anticodon-binding domain of PheRS"/>
    <property type="match status" value="2"/>
</dbReference>
<dbReference type="FunFam" id="3.30.70.380:FF:000003">
    <property type="entry name" value="Phenylalanine--tRNA ligase chloroplastic/mitochondrial"/>
    <property type="match status" value="1"/>
</dbReference>
<organism evidence="15 16">
    <name type="scientific">Quercus suber</name>
    <name type="common">Cork oak</name>
    <dbReference type="NCBI Taxonomy" id="58331"/>
    <lineage>
        <taxon>Eukaryota</taxon>
        <taxon>Viridiplantae</taxon>
        <taxon>Streptophyta</taxon>
        <taxon>Embryophyta</taxon>
        <taxon>Tracheophyta</taxon>
        <taxon>Spermatophyta</taxon>
        <taxon>Magnoliopsida</taxon>
        <taxon>eudicotyledons</taxon>
        <taxon>Gunneridae</taxon>
        <taxon>Pentapetalae</taxon>
        <taxon>rosids</taxon>
        <taxon>fabids</taxon>
        <taxon>Fagales</taxon>
        <taxon>Fagaceae</taxon>
        <taxon>Quercus</taxon>
    </lineage>
</organism>